<keyword evidence="14" id="KW-0460">Magnesium</keyword>
<dbReference type="InterPro" id="IPR000092">
    <property type="entry name" value="Polyprenyl_synt"/>
</dbReference>
<dbReference type="PROSITE" id="PS00723">
    <property type="entry name" value="POLYPRENYL_SYNTHASE_1"/>
    <property type="match status" value="1"/>
</dbReference>
<evidence type="ECO:0000256" key="4">
    <source>
        <dbReference type="ARBA" id="ARBA00004932"/>
    </source>
</evidence>
<keyword evidence="13" id="KW-0967">Endosome</keyword>
<dbReference type="InterPro" id="IPR025304">
    <property type="entry name" value="ALIX_V_dom"/>
</dbReference>
<evidence type="ECO:0000256" key="10">
    <source>
        <dbReference type="ARBA" id="ARBA00022516"/>
    </source>
</evidence>
<dbReference type="Proteomes" id="UP000717515">
    <property type="component" value="Unassembled WGS sequence"/>
</dbReference>
<sequence length="1236" mass="138858">MSQSPMISVPLKRTDEVDWVTPLKRYIAVSYQDDPDKYAEETGTIHRLRQDMRGAGNDTTGRDVLYRYFGQLEILDLRFPVDEAHIKIGFMWYDAFTQRPTSQFSLAFEKASTIFNIASVLSAIATTQTRTNEPEGVKKAYHFYQAAAGIYTYINENFLHAPSIDLSRDTVKMLVSLMLAQAQEVFWEKTLSEKKKPLLISKLAAQVAWGYQTTLEAMADGVSKQVFEKNWQTLCQIKAKLFTAIAQYYRSLAAESDSKWGEMVSRIQVAETAIKDAEKQAKGFASGFTQSAHPTVTLTQEAVNTLHEITKTHLAVITEKKAQALRDNDMIYHEAVPSEGSLAAMEKLNATKPLPISELYSPSEMQKVIGPDTFQRLIPLSVHESSSLYSEEKAKLVRAEAEKCETANQELTSALEFMNLPAGLDKFKSEANGSQHATLDTLAVPPSSVKECADFIQAQETGGESIADLISSLDQLKSGTRESLENANLSLDEERSQCETLRAKYADLWTQRPSGPLTQVFRADSRALLESIDKAAASDDNLYRSFDQVANNVMVLRGGRDGQALEQLFARAVVDASKTRKGSLKSNNSLLDVEDSGESEAILKTVAKVEEVIAKLKKLKQERMDTLEDMKVKTQQDDISNLLILNKKSSGIEPQLFAQELEKYRPHQTRVTATIHHQQALMQELTAHYKELMNGQEARSLQEVWDNTERKRQALADQLLKTRGSYMTVKDGYQKGIRYYHDLNVQVQDLVKAADQFCKSRKEERNMLERQVMTTQSERESKALKDQLTKLGGVSSPPINAHHLDALANLSLGGPPRGSGPAPLAPSVPQWTPAASAPVAYSTMGAPPTAPSFAPQHTSAPMSSPAHSYGVQSSAPIQHAPPQQNQQMSTTMTDAVKEFNDVFPVLAEELLAHLRSLRIPENAIQWFERSMRHNVLGGKMNRGLTVAETLRILKRGEPLTEEEIFKANLLGWCIEWLQAFFLVSDDIMDNSKTRRGQPCWYRVEGVGNVAINDAFILESAIYFFLKKHFKKDAYYVDLIELFHETTYQTELGQLLDLITAPEDDVDLSKFSIEKHSFIVIYKTAYYSFYLPVALAMHMAGVKDEAAFKQAEAILLPLGEYFQVQDDYLDCYGNPETIGKIGTDIEDNKCSWLINQALAKATPEQRQLLDENYGRREEANVLVVKEVFKQIDVEGLFKAYEEESYNRLNALIAKVDHPLLSQDVFTSFMKRIYKRTK</sequence>
<keyword evidence="15" id="KW-0443">Lipid metabolism</keyword>
<dbReference type="PROSITE" id="PS00444">
    <property type="entry name" value="POLYPRENYL_SYNTHASE_2"/>
    <property type="match status" value="1"/>
</dbReference>
<dbReference type="Gene3D" id="1.20.120.560">
    <property type="entry name" value="alix/aip1 in complex with the ypdl late domain"/>
    <property type="match status" value="1"/>
</dbReference>
<feature type="compositionally biased region" description="Low complexity" evidence="18">
    <location>
        <begin position="810"/>
        <end position="827"/>
    </location>
</feature>
<feature type="region of interest" description="Disordered" evidence="18">
    <location>
        <begin position="810"/>
        <end position="829"/>
    </location>
</feature>
<evidence type="ECO:0000256" key="15">
    <source>
        <dbReference type="ARBA" id="ARBA00023098"/>
    </source>
</evidence>
<comment type="similarity">
    <text evidence="6">Belongs to the FPP/GGPP synthase family.</text>
</comment>
<dbReference type="PROSITE" id="PS51180">
    <property type="entry name" value="BRO1"/>
    <property type="match status" value="1"/>
</dbReference>
<dbReference type="InterPro" id="IPR004328">
    <property type="entry name" value="BRO1_dom"/>
</dbReference>
<evidence type="ECO:0000256" key="9">
    <source>
        <dbReference type="ARBA" id="ARBA00022490"/>
    </source>
</evidence>
<feature type="compositionally biased region" description="Polar residues" evidence="18">
    <location>
        <begin position="855"/>
        <end position="889"/>
    </location>
</feature>
<dbReference type="Gene3D" id="1.25.40.280">
    <property type="entry name" value="alix/aip1 like domains"/>
    <property type="match status" value="1"/>
</dbReference>
<evidence type="ECO:0000313" key="21">
    <source>
        <dbReference type="Proteomes" id="UP000717515"/>
    </source>
</evidence>
<feature type="coiled-coil region" evidence="17">
    <location>
        <begin position="602"/>
        <end position="636"/>
    </location>
</feature>
<evidence type="ECO:0000256" key="13">
    <source>
        <dbReference type="ARBA" id="ARBA00022753"/>
    </source>
</evidence>
<evidence type="ECO:0000256" key="6">
    <source>
        <dbReference type="ARBA" id="ARBA00006706"/>
    </source>
</evidence>
<dbReference type="CDD" id="cd09242">
    <property type="entry name" value="BRO1_ScBro1_like"/>
    <property type="match status" value="1"/>
</dbReference>
<dbReference type="Pfam" id="PF00348">
    <property type="entry name" value="polyprenyl_synt"/>
    <property type="match status" value="1"/>
</dbReference>
<evidence type="ECO:0000256" key="2">
    <source>
        <dbReference type="ARBA" id="ARBA00004177"/>
    </source>
</evidence>
<dbReference type="GO" id="GO:0046872">
    <property type="term" value="F:metal ion binding"/>
    <property type="evidence" value="ECO:0007669"/>
    <property type="project" value="UniProtKB-KW"/>
</dbReference>
<dbReference type="PANTHER" id="PTHR23030:SF30">
    <property type="entry name" value="TYROSINE-PROTEIN PHOSPHATASE NON-RECEPTOR TYPE 23"/>
    <property type="match status" value="1"/>
</dbReference>
<evidence type="ECO:0000256" key="8">
    <source>
        <dbReference type="ARBA" id="ARBA00012833"/>
    </source>
</evidence>
<dbReference type="PANTHER" id="PTHR23030">
    <property type="entry name" value="PCD6 INTERACTING PROTEIN-RELATED"/>
    <property type="match status" value="1"/>
</dbReference>
<accession>A0A9P8CYI5</accession>
<evidence type="ECO:0000259" key="19">
    <source>
        <dbReference type="PROSITE" id="PS51180"/>
    </source>
</evidence>
<comment type="subcellular location">
    <subcellularLocation>
        <location evidence="3">Cytoplasm</location>
    </subcellularLocation>
    <subcellularLocation>
        <location evidence="2">Endosome</location>
    </subcellularLocation>
</comment>
<keyword evidence="12" id="KW-0479">Metal-binding</keyword>
<dbReference type="CDD" id="cd00685">
    <property type="entry name" value="Trans_IPPS_HT"/>
    <property type="match status" value="1"/>
</dbReference>
<comment type="pathway">
    <text evidence="4">Isoprenoid biosynthesis; geranyl diphosphate biosynthesis; geranyl diphosphate from dimethylallyl diphosphate and isopentenyl diphosphate: step 1/1.</text>
</comment>
<evidence type="ECO:0000256" key="14">
    <source>
        <dbReference type="ARBA" id="ARBA00022842"/>
    </source>
</evidence>
<evidence type="ECO:0000256" key="18">
    <source>
        <dbReference type="SAM" id="MobiDB-lite"/>
    </source>
</evidence>
<comment type="pathway">
    <text evidence="5">Isoprenoid biosynthesis; farnesyl diphosphate biosynthesis; farnesyl diphosphate from geranyl diphosphate and isopentenyl diphosphate: step 1/1.</text>
</comment>
<dbReference type="InterPro" id="IPR033749">
    <property type="entry name" value="Polyprenyl_synt_CS"/>
</dbReference>
<evidence type="ECO:0000256" key="12">
    <source>
        <dbReference type="ARBA" id="ARBA00022723"/>
    </source>
</evidence>
<comment type="cofactor">
    <cofactor evidence="1">
        <name>Mg(2+)</name>
        <dbReference type="ChEBI" id="CHEBI:18420"/>
    </cofactor>
</comment>
<dbReference type="GO" id="GO:0043328">
    <property type="term" value="P:protein transport to vacuole involved in ubiquitin-dependent protein catabolic process via the multivesicular body sorting pathway"/>
    <property type="evidence" value="ECO:0007669"/>
    <property type="project" value="TreeGrafter"/>
</dbReference>
<dbReference type="InterPro" id="IPR038499">
    <property type="entry name" value="BRO1_sf"/>
</dbReference>
<dbReference type="SMART" id="SM01041">
    <property type="entry name" value="BRO1"/>
    <property type="match status" value="1"/>
</dbReference>
<protein>
    <recommendedName>
        <fullName evidence="16">BRO domain-containing protein 1</fullName>
        <ecNumber evidence="8">2.5.1.1</ecNumber>
        <ecNumber evidence="7">2.5.1.10</ecNumber>
    </recommendedName>
</protein>
<organism evidence="20 21">
    <name type="scientific">Mortierella alpina</name>
    <name type="common">Oleaginous fungus</name>
    <name type="synonym">Mortierella renispora</name>
    <dbReference type="NCBI Taxonomy" id="64518"/>
    <lineage>
        <taxon>Eukaryota</taxon>
        <taxon>Fungi</taxon>
        <taxon>Fungi incertae sedis</taxon>
        <taxon>Mucoromycota</taxon>
        <taxon>Mortierellomycotina</taxon>
        <taxon>Mortierellomycetes</taxon>
        <taxon>Mortierellales</taxon>
        <taxon>Mortierellaceae</taxon>
        <taxon>Mortierella</taxon>
    </lineage>
</organism>
<dbReference type="GO" id="GO:0004161">
    <property type="term" value="F:dimethylallyltranstransferase activity"/>
    <property type="evidence" value="ECO:0007669"/>
    <property type="project" value="UniProtKB-EC"/>
</dbReference>
<dbReference type="Gene3D" id="1.10.600.10">
    <property type="entry name" value="Farnesyl Diphosphate Synthase"/>
    <property type="match status" value="1"/>
</dbReference>
<dbReference type="SFLD" id="SFLDG01017">
    <property type="entry name" value="Polyprenyl_Transferase_Like"/>
    <property type="match status" value="1"/>
</dbReference>
<dbReference type="EC" id="2.5.1.1" evidence="8"/>
<gene>
    <name evidence="20" type="ORF">KVV02_003083</name>
</gene>
<dbReference type="GO" id="GO:0005768">
    <property type="term" value="C:endosome"/>
    <property type="evidence" value="ECO:0007669"/>
    <property type="project" value="UniProtKB-SubCell"/>
</dbReference>
<evidence type="ECO:0000256" key="11">
    <source>
        <dbReference type="ARBA" id="ARBA00022679"/>
    </source>
</evidence>
<keyword evidence="9" id="KW-0963">Cytoplasm</keyword>
<evidence type="ECO:0000256" key="1">
    <source>
        <dbReference type="ARBA" id="ARBA00001946"/>
    </source>
</evidence>
<dbReference type="Pfam" id="PF13949">
    <property type="entry name" value="ALIX_LYPXL_bnd"/>
    <property type="match status" value="1"/>
</dbReference>
<dbReference type="FunFam" id="1.10.600.10:FF:000006">
    <property type="entry name" value="Farnesyl pyrophosphate synthase"/>
    <property type="match status" value="1"/>
</dbReference>
<evidence type="ECO:0000256" key="3">
    <source>
        <dbReference type="ARBA" id="ARBA00004496"/>
    </source>
</evidence>
<evidence type="ECO:0000256" key="7">
    <source>
        <dbReference type="ARBA" id="ARBA00012439"/>
    </source>
</evidence>
<dbReference type="GO" id="GO:0004337">
    <property type="term" value="F:(2E,6E)-farnesyl diphosphate synthase activity"/>
    <property type="evidence" value="ECO:0007669"/>
    <property type="project" value="UniProtKB-EC"/>
</dbReference>
<feature type="region of interest" description="Disordered" evidence="18">
    <location>
        <begin position="848"/>
        <end position="889"/>
    </location>
</feature>
<keyword evidence="17" id="KW-0175">Coiled coil</keyword>
<dbReference type="Pfam" id="PF03097">
    <property type="entry name" value="BRO1"/>
    <property type="match status" value="1"/>
</dbReference>
<evidence type="ECO:0000256" key="17">
    <source>
        <dbReference type="SAM" id="Coils"/>
    </source>
</evidence>
<comment type="caution">
    <text evidence="20">The sequence shown here is derived from an EMBL/GenBank/DDBJ whole genome shotgun (WGS) entry which is preliminary data.</text>
</comment>
<proteinExistence type="inferred from homology"/>
<dbReference type="AlphaFoldDB" id="A0A9P8CYI5"/>
<dbReference type="InterPro" id="IPR008949">
    <property type="entry name" value="Isoprenoid_synthase_dom_sf"/>
</dbReference>
<dbReference type="EC" id="2.5.1.10" evidence="7"/>
<dbReference type="GO" id="GO:0008299">
    <property type="term" value="P:isoprenoid biosynthetic process"/>
    <property type="evidence" value="ECO:0007669"/>
    <property type="project" value="InterPro"/>
</dbReference>
<evidence type="ECO:0000256" key="5">
    <source>
        <dbReference type="ARBA" id="ARBA00005035"/>
    </source>
</evidence>
<evidence type="ECO:0000313" key="20">
    <source>
        <dbReference type="EMBL" id="KAG9323559.1"/>
    </source>
</evidence>
<keyword evidence="11" id="KW-0808">Transferase</keyword>
<reference evidence="20" key="1">
    <citation type="submission" date="2021-07" db="EMBL/GenBank/DDBJ databases">
        <title>Draft genome of Mortierella alpina, strain LL118, isolated from an aspen leaf litter sample.</title>
        <authorList>
            <person name="Yang S."/>
            <person name="Vinatzer B.A."/>
        </authorList>
    </citation>
    <scope>NUCLEOTIDE SEQUENCE</scope>
    <source>
        <strain evidence="20">LL118</strain>
    </source>
</reference>
<evidence type="ECO:0000256" key="16">
    <source>
        <dbReference type="ARBA" id="ARBA00041284"/>
    </source>
</evidence>
<dbReference type="EMBL" id="JAIFTL010000096">
    <property type="protein sequence ID" value="KAG9323559.1"/>
    <property type="molecule type" value="Genomic_DNA"/>
</dbReference>
<keyword evidence="10" id="KW-0444">Lipid biosynthesis</keyword>
<name>A0A9P8CYI5_MORAP</name>
<dbReference type="SFLD" id="SFLDS00005">
    <property type="entry name" value="Isoprenoid_Synthase_Type_I"/>
    <property type="match status" value="1"/>
</dbReference>
<feature type="domain" description="BRO1" evidence="19">
    <location>
        <begin position="5"/>
        <end position="411"/>
    </location>
</feature>
<dbReference type="Gene3D" id="1.20.140.50">
    <property type="entry name" value="alix/aip1 like domains"/>
    <property type="match status" value="1"/>
</dbReference>
<dbReference type="SUPFAM" id="SSF48576">
    <property type="entry name" value="Terpenoid synthases"/>
    <property type="match status" value="1"/>
</dbReference>